<keyword evidence="4" id="KW-1185">Reference proteome</keyword>
<comment type="similarity">
    <text evidence="1">Belongs to the peptidase M67A family. CSN6 subfamily.</text>
</comment>
<reference evidence="3 4" key="1">
    <citation type="submission" date="2015-02" db="EMBL/GenBank/DDBJ databases">
        <authorList>
            <person name="Chooi Y.-H."/>
        </authorList>
    </citation>
    <scope>NUCLEOTIDE SEQUENCE [LARGE SCALE GENOMIC DNA]</scope>
    <source>
        <strain evidence="3">E3</strain>
    </source>
</reference>
<dbReference type="PANTHER" id="PTHR10540:SF8">
    <property type="entry name" value="COP9 SIGNALOSOME COMPLEX SUBUNIT 6"/>
    <property type="match status" value="1"/>
</dbReference>
<dbReference type="GO" id="GO:0008180">
    <property type="term" value="C:COP9 signalosome"/>
    <property type="evidence" value="ECO:0007669"/>
    <property type="project" value="TreeGrafter"/>
</dbReference>
<dbReference type="OrthoDB" id="1378at2759"/>
<name>A0A0G4J0S3_PLABS</name>
<dbReference type="AlphaFoldDB" id="A0A0G4J0S3"/>
<dbReference type="InterPro" id="IPR024969">
    <property type="entry name" value="EIF3F/CSN6-like_C"/>
</dbReference>
<sequence length="238" mass="25744">MALRDDDDDAAIDHDDLRDVIELHKAVYASHEVLGWYTFSSTDAPPGDDAWAIQDEITAYNESPLLLHLQTQGADPAGRLLLHVYTAGTRDKKPTFISAPYTIVTDDAERLSVDFLANEPGRGGANALAAHLRSLAKSVSLMSERADALVAYLERAAGGGGADADTVRAIRSVCAALPVVRQSPLFDAAFLKELNDALLVNELATITQTCLSVQQLADKCRLAFDEGHEPRSKRGKFL</sequence>
<feature type="domain" description="EIF3F/CSN6-like C-terminal" evidence="2">
    <location>
        <begin position="107"/>
        <end position="217"/>
    </location>
</feature>
<protein>
    <recommendedName>
        <fullName evidence="2">EIF3F/CSN6-like C-terminal domain-containing protein</fullName>
    </recommendedName>
</protein>
<organism evidence="3 4">
    <name type="scientific">Plasmodiophora brassicae</name>
    <name type="common">Clubroot disease agent</name>
    <dbReference type="NCBI Taxonomy" id="37360"/>
    <lineage>
        <taxon>Eukaryota</taxon>
        <taxon>Sar</taxon>
        <taxon>Rhizaria</taxon>
        <taxon>Endomyxa</taxon>
        <taxon>Phytomyxea</taxon>
        <taxon>Plasmodiophorida</taxon>
        <taxon>Plasmodiophoridae</taxon>
        <taxon>Plasmodiophora</taxon>
    </lineage>
</organism>
<evidence type="ECO:0000313" key="4">
    <source>
        <dbReference type="Proteomes" id="UP000039324"/>
    </source>
</evidence>
<dbReference type="Gene3D" id="3.40.140.10">
    <property type="entry name" value="Cytidine Deaminase, domain 2"/>
    <property type="match status" value="1"/>
</dbReference>
<evidence type="ECO:0000313" key="3">
    <source>
        <dbReference type="EMBL" id="CEP01213.1"/>
    </source>
</evidence>
<dbReference type="Proteomes" id="UP000039324">
    <property type="component" value="Unassembled WGS sequence"/>
</dbReference>
<evidence type="ECO:0000256" key="1">
    <source>
        <dbReference type="ARBA" id="ARBA00010893"/>
    </source>
</evidence>
<dbReference type="EMBL" id="CDSF01000112">
    <property type="protein sequence ID" value="CEP01213.1"/>
    <property type="molecule type" value="Genomic_DNA"/>
</dbReference>
<accession>A0A0G4J0S3</accession>
<dbReference type="PANTHER" id="PTHR10540">
    <property type="entry name" value="EUKARYOTIC TRANSLATION INITIATION FACTOR 3 SUBUNIT F-RELATED"/>
    <property type="match status" value="1"/>
</dbReference>
<dbReference type="Pfam" id="PF13012">
    <property type="entry name" value="MitMem_reg"/>
    <property type="match status" value="1"/>
</dbReference>
<gene>
    <name evidence="3" type="ORF">PBRA_001819</name>
</gene>
<dbReference type="STRING" id="37360.A0A0G4J0S3"/>
<evidence type="ECO:0000259" key="2">
    <source>
        <dbReference type="Pfam" id="PF13012"/>
    </source>
</evidence>
<proteinExistence type="inferred from homology"/>